<dbReference type="PROSITE" id="PS51762">
    <property type="entry name" value="GH16_2"/>
    <property type="match status" value="1"/>
</dbReference>
<keyword evidence="4" id="KW-1185">Reference proteome</keyword>
<dbReference type="CDD" id="cd00413">
    <property type="entry name" value="Glyco_hydrolase_16"/>
    <property type="match status" value="1"/>
</dbReference>
<protein>
    <submittedName>
        <fullName evidence="3">Licheninase</fullName>
        <ecNumber evidence="3">3.2.1.73</ecNumber>
    </submittedName>
</protein>
<evidence type="ECO:0000313" key="4">
    <source>
        <dbReference type="Proteomes" id="UP000572680"/>
    </source>
</evidence>
<dbReference type="AlphaFoldDB" id="A0A7W3LJJ4"/>
<evidence type="ECO:0000256" key="1">
    <source>
        <dbReference type="SAM" id="MobiDB-lite"/>
    </source>
</evidence>
<dbReference type="SUPFAM" id="SSF49899">
    <property type="entry name" value="Concanavalin A-like lectins/glucanases"/>
    <property type="match status" value="1"/>
</dbReference>
<gene>
    <name evidence="3" type="ORF">HNR61_000937</name>
</gene>
<dbReference type="Pfam" id="PF00722">
    <property type="entry name" value="Glyco_hydro_16"/>
    <property type="match status" value="1"/>
</dbReference>
<organism evidence="3 4">
    <name type="scientific">Actinomadura namibiensis</name>
    <dbReference type="NCBI Taxonomy" id="182080"/>
    <lineage>
        <taxon>Bacteria</taxon>
        <taxon>Bacillati</taxon>
        <taxon>Actinomycetota</taxon>
        <taxon>Actinomycetes</taxon>
        <taxon>Streptosporangiales</taxon>
        <taxon>Thermomonosporaceae</taxon>
        <taxon>Actinomadura</taxon>
    </lineage>
</organism>
<dbReference type="EMBL" id="JACJIA010000001">
    <property type="protein sequence ID" value="MBA8949339.1"/>
    <property type="molecule type" value="Genomic_DNA"/>
</dbReference>
<feature type="region of interest" description="Disordered" evidence="1">
    <location>
        <begin position="28"/>
        <end position="54"/>
    </location>
</feature>
<feature type="compositionally biased region" description="Low complexity" evidence="1">
    <location>
        <begin position="39"/>
        <end position="51"/>
    </location>
</feature>
<name>A0A7W3LJJ4_ACTNM</name>
<sequence length="277" mass="30122">MRAFTRGGTSTAIMLALALGASMGVRRCEKPPTTPAAPTPTASATGAVTTAAEKHGWGRSIADDDFSGRRLDPDDWTVYDGPGHAGKGRRSPSAVAVRGGVLTITGTPDGTTGGLSWLPGARKHGRWEARVRMDRACACYHPVLLLWPVRGGGGVAPKGGGGEIDYLEVTDDGTRRSALFFLHYGSEREHRQLSARVETDLTQWHTFAVEWTSRAVTGYVDGRVWFRSDDPATLPPGKMGQAIQLDWFPEDAGRTHRDVPRDARATLQVDWIRMYRP</sequence>
<dbReference type="PANTHER" id="PTHR10963">
    <property type="entry name" value="GLYCOSYL HYDROLASE-RELATED"/>
    <property type="match status" value="1"/>
</dbReference>
<accession>A0A7W3LJJ4</accession>
<dbReference type="InterPro" id="IPR050546">
    <property type="entry name" value="Glycosyl_Hydrlase_16"/>
</dbReference>
<evidence type="ECO:0000313" key="3">
    <source>
        <dbReference type="EMBL" id="MBA8949339.1"/>
    </source>
</evidence>
<feature type="domain" description="GH16" evidence="2">
    <location>
        <begin position="32"/>
        <end position="277"/>
    </location>
</feature>
<reference evidence="3 4" key="1">
    <citation type="submission" date="2020-08" db="EMBL/GenBank/DDBJ databases">
        <title>Genomic Encyclopedia of Type Strains, Phase IV (KMG-IV): sequencing the most valuable type-strain genomes for metagenomic binning, comparative biology and taxonomic classification.</title>
        <authorList>
            <person name="Goeker M."/>
        </authorList>
    </citation>
    <scope>NUCLEOTIDE SEQUENCE [LARGE SCALE GENOMIC DNA]</scope>
    <source>
        <strain evidence="3 4">DSM 44197</strain>
    </source>
</reference>
<dbReference type="RefSeq" id="WP_182841788.1">
    <property type="nucleotide sequence ID" value="NZ_BAAALP010000003.1"/>
</dbReference>
<dbReference type="InterPro" id="IPR013320">
    <property type="entry name" value="ConA-like_dom_sf"/>
</dbReference>
<dbReference type="Gene3D" id="2.60.120.200">
    <property type="match status" value="1"/>
</dbReference>
<dbReference type="Proteomes" id="UP000572680">
    <property type="component" value="Unassembled WGS sequence"/>
</dbReference>
<comment type="caution">
    <text evidence="3">The sequence shown here is derived from an EMBL/GenBank/DDBJ whole genome shotgun (WGS) entry which is preliminary data.</text>
</comment>
<proteinExistence type="predicted"/>
<keyword evidence="3" id="KW-0326">Glycosidase</keyword>
<dbReference type="InterPro" id="IPR000757">
    <property type="entry name" value="Beta-glucanase-like"/>
</dbReference>
<keyword evidence="3" id="KW-0378">Hydrolase</keyword>
<evidence type="ECO:0000259" key="2">
    <source>
        <dbReference type="PROSITE" id="PS51762"/>
    </source>
</evidence>
<dbReference type="EC" id="3.2.1.73" evidence="3"/>
<dbReference type="PANTHER" id="PTHR10963:SF60">
    <property type="entry name" value="GRAM-NEGATIVE BACTERIA-BINDING PROTEIN 1-RELATED"/>
    <property type="match status" value="1"/>
</dbReference>
<dbReference type="GO" id="GO:0042972">
    <property type="term" value="F:licheninase activity"/>
    <property type="evidence" value="ECO:0007669"/>
    <property type="project" value="UniProtKB-EC"/>
</dbReference>
<dbReference type="GO" id="GO:0005975">
    <property type="term" value="P:carbohydrate metabolic process"/>
    <property type="evidence" value="ECO:0007669"/>
    <property type="project" value="InterPro"/>
</dbReference>